<dbReference type="PROSITE" id="PS51078">
    <property type="entry name" value="ICLR_ED"/>
    <property type="match status" value="1"/>
</dbReference>
<feature type="domain" description="IclR-ED" evidence="6">
    <location>
        <begin position="94"/>
        <end position="273"/>
    </location>
</feature>
<dbReference type="InterPro" id="IPR036390">
    <property type="entry name" value="WH_DNA-bd_sf"/>
</dbReference>
<dbReference type="OrthoDB" id="6057486at2"/>
<dbReference type="InterPro" id="IPR011991">
    <property type="entry name" value="ArsR-like_HTH"/>
</dbReference>
<dbReference type="Gene3D" id="3.30.450.40">
    <property type="match status" value="1"/>
</dbReference>
<evidence type="ECO:0000256" key="1">
    <source>
        <dbReference type="ARBA" id="ARBA00023015"/>
    </source>
</evidence>
<dbReference type="SMART" id="SM00346">
    <property type="entry name" value="HTH_ICLR"/>
    <property type="match status" value="1"/>
</dbReference>
<dbReference type="InterPro" id="IPR005471">
    <property type="entry name" value="Tscrpt_reg_IclR_N"/>
</dbReference>
<dbReference type="GO" id="GO:0003700">
    <property type="term" value="F:DNA-binding transcription factor activity"/>
    <property type="evidence" value="ECO:0007669"/>
    <property type="project" value="TreeGrafter"/>
</dbReference>
<dbReference type="PROSITE" id="PS51077">
    <property type="entry name" value="HTH_ICLR"/>
    <property type="match status" value="1"/>
</dbReference>
<dbReference type="InterPro" id="IPR050707">
    <property type="entry name" value="HTH_MetabolicPath_Reg"/>
</dbReference>
<evidence type="ECO:0000259" key="6">
    <source>
        <dbReference type="PROSITE" id="PS51078"/>
    </source>
</evidence>
<dbReference type="AlphaFoldDB" id="A0A1V8RTK1"/>
<dbReference type="GO" id="GO:0003677">
    <property type="term" value="F:DNA binding"/>
    <property type="evidence" value="ECO:0007669"/>
    <property type="project" value="UniProtKB-KW"/>
</dbReference>
<evidence type="ECO:0000313" key="8">
    <source>
        <dbReference type="Proteomes" id="UP000191905"/>
    </source>
</evidence>
<dbReference type="InterPro" id="IPR036388">
    <property type="entry name" value="WH-like_DNA-bd_sf"/>
</dbReference>
<dbReference type="SUPFAM" id="SSF46785">
    <property type="entry name" value="Winged helix' DNA-binding domain"/>
    <property type="match status" value="1"/>
</dbReference>
<dbReference type="InterPro" id="IPR014757">
    <property type="entry name" value="Tscrpt_reg_IclR_C"/>
</dbReference>
<sequence>MTITPRPRTAAHRKTSATAKAEAAGKQRYGAPALEKGLDVLELLADLSQGVSQSEIAQRLGRSLQEVYRVVMVLERRGFIQRRPDEDGYFLSSRMYELASRYPPLARLVDIAVPLMNEAAAAASQALHMAVLDATNIRIIAQADSPAPFGFRLRVGTKNTAMATASGRLLVALQPPAIRDWVLDDMRKNLSPAEAKALIQRIEKIRIKGYEMVVNESLQGITDVSFPLLDHSGFAQAVLTMPYLAATRQTIGFDAACASVFRAAQAITEMLGGVAPIVSFPLTRSIVRRPSNRAC</sequence>
<comment type="caution">
    <text evidence="7">The sequence shown here is derived from an EMBL/GenBank/DDBJ whole genome shotgun (WGS) entry which is preliminary data.</text>
</comment>
<dbReference type="Gene3D" id="1.10.10.10">
    <property type="entry name" value="Winged helix-like DNA-binding domain superfamily/Winged helix DNA-binding domain"/>
    <property type="match status" value="1"/>
</dbReference>
<dbReference type="SUPFAM" id="SSF55781">
    <property type="entry name" value="GAF domain-like"/>
    <property type="match status" value="1"/>
</dbReference>
<evidence type="ECO:0000313" key="7">
    <source>
        <dbReference type="EMBL" id="OQM76526.1"/>
    </source>
</evidence>
<dbReference type="STRING" id="1873176.BFN67_14220"/>
<dbReference type="Pfam" id="PF01614">
    <property type="entry name" value="IclR_C"/>
    <property type="match status" value="1"/>
</dbReference>
<evidence type="ECO:0008006" key="9">
    <source>
        <dbReference type="Google" id="ProtNLM"/>
    </source>
</evidence>
<dbReference type="Proteomes" id="UP000191905">
    <property type="component" value="Unassembled WGS sequence"/>
</dbReference>
<dbReference type="GO" id="GO:0045892">
    <property type="term" value="P:negative regulation of DNA-templated transcription"/>
    <property type="evidence" value="ECO:0007669"/>
    <property type="project" value="TreeGrafter"/>
</dbReference>
<evidence type="ECO:0000256" key="4">
    <source>
        <dbReference type="SAM" id="MobiDB-lite"/>
    </source>
</evidence>
<keyword evidence="8" id="KW-1185">Reference proteome</keyword>
<evidence type="ECO:0000259" key="5">
    <source>
        <dbReference type="PROSITE" id="PS51077"/>
    </source>
</evidence>
<dbReference type="InterPro" id="IPR029016">
    <property type="entry name" value="GAF-like_dom_sf"/>
</dbReference>
<organism evidence="7 8">
    <name type="scientific">Manganibacter manganicus</name>
    <dbReference type="NCBI Taxonomy" id="1873176"/>
    <lineage>
        <taxon>Bacteria</taxon>
        <taxon>Pseudomonadati</taxon>
        <taxon>Pseudomonadota</taxon>
        <taxon>Alphaproteobacteria</taxon>
        <taxon>Hyphomicrobiales</taxon>
        <taxon>Phyllobacteriaceae</taxon>
        <taxon>Manganibacter</taxon>
    </lineage>
</organism>
<dbReference type="RefSeq" id="WP_080918789.1">
    <property type="nucleotide sequence ID" value="NZ_MDET01000007.1"/>
</dbReference>
<dbReference type="PANTHER" id="PTHR30136">
    <property type="entry name" value="HELIX-TURN-HELIX TRANSCRIPTIONAL REGULATOR, ICLR FAMILY"/>
    <property type="match status" value="1"/>
</dbReference>
<gene>
    <name evidence="7" type="ORF">BFN67_14220</name>
</gene>
<accession>A0A1V8RTK1</accession>
<dbReference type="Pfam" id="PF09339">
    <property type="entry name" value="HTH_IclR"/>
    <property type="match status" value="1"/>
</dbReference>
<dbReference type="PANTHER" id="PTHR30136:SF7">
    <property type="entry name" value="HTH-TYPE TRANSCRIPTIONAL REGULATOR KDGR-RELATED"/>
    <property type="match status" value="1"/>
</dbReference>
<evidence type="ECO:0000256" key="2">
    <source>
        <dbReference type="ARBA" id="ARBA00023125"/>
    </source>
</evidence>
<protein>
    <recommendedName>
        <fullName evidence="9">IclR family transcriptional regulator</fullName>
    </recommendedName>
</protein>
<reference evidence="7 8" key="1">
    <citation type="journal article" date="2016" name="Int. J. Syst. Evol. Microbiol.">
        <title>Pseudaminobacter manganicus sp. nov., isolated from sludge of a manganese mine.</title>
        <authorList>
            <person name="Li J."/>
            <person name="Huang J."/>
            <person name="Liao S."/>
            <person name="Wang G."/>
        </authorList>
    </citation>
    <scope>NUCLEOTIDE SEQUENCE [LARGE SCALE GENOMIC DNA]</scope>
    <source>
        <strain evidence="7 8">JH-7</strain>
    </source>
</reference>
<evidence type="ECO:0000256" key="3">
    <source>
        <dbReference type="ARBA" id="ARBA00023163"/>
    </source>
</evidence>
<keyword evidence="2" id="KW-0238">DNA-binding</keyword>
<name>A0A1V8RTK1_9HYPH</name>
<dbReference type="EMBL" id="MDET01000007">
    <property type="protein sequence ID" value="OQM76526.1"/>
    <property type="molecule type" value="Genomic_DNA"/>
</dbReference>
<feature type="region of interest" description="Disordered" evidence="4">
    <location>
        <begin position="1"/>
        <end position="24"/>
    </location>
</feature>
<proteinExistence type="predicted"/>
<dbReference type="CDD" id="cd00090">
    <property type="entry name" value="HTH_ARSR"/>
    <property type="match status" value="1"/>
</dbReference>
<keyword evidence="3" id="KW-0804">Transcription</keyword>
<keyword evidence="1" id="KW-0805">Transcription regulation</keyword>
<feature type="domain" description="HTH iclR-type" evidence="5">
    <location>
        <begin position="31"/>
        <end position="93"/>
    </location>
</feature>